<evidence type="ECO:0000313" key="7">
    <source>
        <dbReference type="Proteomes" id="UP000438448"/>
    </source>
</evidence>
<dbReference type="AlphaFoldDB" id="A0A7K0D4T3"/>
<sequence>MSAEVTGAAGPRPPQQERSREALRKVLAAAEDILRTEGPDAFTMAGVAERAGVSVGAVYRRFAGREELVNAVKDRLIDNMESELSAALAAADDSLEGVVDAFAGAIVRGLSAGTDVFPHLLSGKGGEAKQERTGRAVAVMQRLFLDAAGAHAAQVRRADPVTALATVFRVLLGGCIHRMLTVQNVPDGISWQRWIEETSDMAVVYLTTPGRHHE</sequence>
<reference evidence="6 7" key="1">
    <citation type="submission" date="2019-10" db="EMBL/GenBank/DDBJ databases">
        <title>Nocardia macrotermitis sp. nov. and Nocardia aurantia sp. nov., isolated from the gut of fungus growing-termite Macrotermes natalensis.</title>
        <authorList>
            <person name="Benndorf R."/>
            <person name="Schwitalla J."/>
            <person name="Martin K."/>
            <person name="De Beer W."/>
            <person name="Kaster A.-K."/>
            <person name="Vollmers J."/>
            <person name="Poulsen M."/>
            <person name="Beemelmanns C."/>
        </authorList>
    </citation>
    <scope>NUCLEOTIDE SEQUENCE [LARGE SCALE GENOMIC DNA]</scope>
    <source>
        <strain evidence="6 7">RB20</strain>
    </source>
</reference>
<dbReference type="OrthoDB" id="3786809at2"/>
<dbReference type="GO" id="GO:0000976">
    <property type="term" value="F:transcription cis-regulatory region binding"/>
    <property type="evidence" value="ECO:0007669"/>
    <property type="project" value="TreeGrafter"/>
</dbReference>
<protein>
    <recommendedName>
        <fullName evidence="5">HTH tetR-type domain-containing protein</fullName>
    </recommendedName>
</protein>
<name>A0A7K0D4T3_9NOCA</name>
<dbReference type="InterPro" id="IPR009057">
    <property type="entry name" value="Homeodomain-like_sf"/>
</dbReference>
<feature type="domain" description="HTH tetR-type" evidence="5">
    <location>
        <begin position="20"/>
        <end position="80"/>
    </location>
</feature>
<dbReference type="Gene3D" id="1.10.357.10">
    <property type="entry name" value="Tetracycline Repressor, domain 2"/>
    <property type="match status" value="1"/>
</dbReference>
<dbReference type="Proteomes" id="UP000438448">
    <property type="component" value="Unassembled WGS sequence"/>
</dbReference>
<evidence type="ECO:0000256" key="4">
    <source>
        <dbReference type="PROSITE-ProRule" id="PRU00335"/>
    </source>
</evidence>
<organism evidence="6 7">
    <name type="scientific">Nocardia macrotermitis</name>
    <dbReference type="NCBI Taxonomy" id="2585198"/>
    <lineage>
        <taxon>Bacteria</taxon>
        <taxon>Bacillati</taxon>
        <taxon>Actinomycetota</taxon>
        <taxon>Actinomycetes</taxon>
        <taxon>Mycobacteriales</taxon>
        <taxon>Nocardiaceae</taxon>
        <taxon>Nocardia</taxon>
    </lineage>
</organism>
<proteinExistence type="predicted"/>
<dbReference type="SUPFAM" id="SSF46689">
    <property type="entry name" value="Homeodomain-like"/>
    <property type="match status" value="1"/>
</dbReference>
<keyword evidence="2 4" id="KW-0238">DNA-binding</keyword>
<evidence type="ECO:0000259" key="5">
    <source>
        <dbReference type="PROSITE" id="PS50977"/>
    </source>
</evidence>
<dbReference type="RefSeq" id="WP_153411071.1">
    <property type="nucleotide sequence ID" value="NZ_WEGK01000006.1"/>
</dbReference>
<gene>
    <name evidence="6" type="ORF">NRB20_34450</name>
</gene>
<keyword evidence="7" id="KW-1185">Reference proteome</keyword>
<dbReference type="InterPro" id="IPR001647">
    <property type="entry name" value="HTH_TetR"/>
</dbReference>
<comment type="caution">
    <text evidence="6">The sequence shown here is derived from an EMBL/GenBank/DDBJ whole genome shotgun (WGS) entry which is preliminary data.</text>
</comment>
<evidence type="ECO:0000256" key="3">
    <source>
        <dbReference type="ARBA" id="ARBA00023163"/>
    </source>
</evidence>
<dbReference type="Pfam" id="PF00440">
    <property type="entry name" value="TetR_N"/>
    <property type="match status" value="1"/>
</dbReference>
<keyword evidence="1" id="KW-0805">Transcription regulation</keyword>
<evidence type="ECO:0000313" key="6">
    <source>
        <dbReference type="EMBL" id="MQY20342.1"/>
    </source>
</evidence>
<evidence type="ECO:0000256" key="2">
    <source>
        <dbReference type="ARBA" id="ARBA00023125"/>
    </source>
</evidence>
<dbReference type="InterPro" id="IPR050109">
    <property type="entry name" value="HTH-type_TetR-like_transc_reg"/>
</dbReference>
<dbReference type="GO" id="GO:0003700">
    <property type="term" value="F:DNA-binding transcription factor activity"/>
    <property type="evidence" value="ECO:0007669"/>
    <property type="project" value="TreeGrafter"/>
</dbReference>
<evidence type="ECO:0000256" key="1">
    <source>
        <dbReference type="ARBA" id="ARBA00023015"/>
    </source>
</evidence>
<dbReference type="PANTHER" id="PTHR30055:SF234">
    <property type="entry name" value="HTH-TYPE TRANSCRIPTIONAL REGULATOR BETI"/>
    <property type="match status" value="1"/>
</dbReference>
<dbReference type="PANTHER" id="PTHR30055">
    <property type="entry name" value="HTH-TYPE TRANSCRIPTIONAL REGULATOR RUTR"/>
    <property type="match status" value="1"/>
</dbReference>
<dbReference type="PROSITE" id="PS50977">
    <property type="entry name" value="HTH_TETR_2"/>
    <property type="match status" value="1"/>
</dbReference>
<feature type="DNA-binding region" description="H-T-H motif" evidence="4">
    <location>
        <begin position="43"/>
        <end position="62"/>
    </location>
</feature>
<dbReference type="PRINTS" id="PR00455">
    <property type="entry name" value="HTHTETR"/>
</dbReference>
<dbReference type="EMBL" id="WEGK01000006">
    <property type="protein sequence ID" value="MQY20342.1"/>
    <property type="molecule type" value="Genomic_DNA"/>
</dbReference>
<keyword evidence="3" id="KW-0804">Transcription</keyword>
<accession>A0A7K0D4T3</accession>